<reference evidence="3" key="1">
    <citation type="journal article" date="2019" name="Int. J. Syst. Evol. Microbiol.">
        <title>The Global Catalogue of Microorganisms (GCM) 10K type strain sequencing project: providing services to taxonomists for standard genome sequencing and annotation.</title>
        <authorList>
            <consortium name="The Broad Institute Genomics Platform"/>
            <consortium name="The Broad Institute Genome Sequencing Center for Infectious Disease"/>
            <person name="Wu L."/>
            <person name="Ma J."/>
        </authorList>
    </citation>
    <scope>NUCLEOTIDE SEQUENCE [LARGE SCALE GENOMIC DNA]</scope>
    <source>
        <strain evidence="3">CGMCC 4.7680</strain>
    </source>
</reference>
<feature type="region of interest" description="Disordered" evidence="1">
    <location>
        <begin position="1"/>
        <end position="28"/>
    </location>
</feature>
<organism evidence="2 3">
    <name type="scientific">Amycolatopsis bullii</name>
    <dbReference type="NCBI Taxonomy" id="941987"/>
    <lineage>
        <taxon>Bacteria</taxon>
        <taxon>Bacillati</taxon>
        <taxon>Actinomycetota</taxon>
        <taxon>Actinomycetes</taxon>
        <taxon>Pseudonocardiales</taxon>
        <taxon>Pseudonocardiaceae</taxon>
        <taxon>Amycolatopsis</taxon>
    </lineage>
</organism>
<dbReference type="EMBL" id="BNAW01000020">
    <property type="protein sequence ID" value="GHG21150.1"/>
    <property type="molecule type" value="Genomic_DNA"/>
</dbReference>
<evidence type="ECO:0000313" key="3">
    <source>
        <dbReference type="Proteomes" id="UP000649955"/>
    </source>
</evidence>
<evidence type="ECO:0000313" key="2">
    <source>
        <dbReference type="EMBL" id="GHG21150.1"/>
    </source>
</evidence>
<keyword evidence="3" id="KW-1185">Reference proteome</keyword>
<gene>
    <name evidence="2" type="ORF">GCM10017567_44720</name>
</gene>
<evidence type="ECO:0000256" key="1">
    <source>
        <dbReference type="SAM" id="MobiDB-lite"/>
    </source>
</evidence>
<proteinExistence type="predicted"/>
<comment type="caution">
    <text evidence="2">The sequence shown here is derived from an EMBL/GenBank/DDBJ whole genome shotgun (WGS) entry which is preliminary data.</text>
</comment>
<accession>A0ABQ3KF77</accession>
<sequence>MVIWKPQEMHGNSNGKAEPTSGKEEVGQTGRKFDGTFIQAKDCEFRNAQEHIRAARHQLEGNCASGNGAPKDRERSLIGPGHTGIIQVRLWNGGDMRIVENAAREALTSPYVKLVQVHDLNSNEVYKYT</sequence>
<dbReference type="RefSeq" id="WP_191313056.1">
    <property type="nucleotide sequence ID" value="NZ_BNAW01000020.1"/>
</dbReference>
<dbReference type="Proteomes" id="UP000649955">
    <property type="component" value="Unassembled WGS sequence"/>
</dbReference>
<protein>
    <submittedName>
        <fullName evidence="2">Uncharacterized protein</fullName>
    </submittedName>
</protein>
<name>A0ABQ3KF77_9PSEU</name>